<name>A0A0E9SMX6_ANGAN</name>
<proteinExistence type="predicted"/>
<dbReference type="EMBL" id="GBXM01066562">
    <property type="protein sequence ID" value="JAH42015.1"/>
    <property type="molecule type" value="Transcribed_RNA"/>
</dbReference>
<evidence type="ECO:0000313" key="1">
    <source>
        <dbReference type="EMBL" id="JAH42015.1"/>
    </source>
</evidence>
<reference evidence="1" key="1">
    <citation type="submission" date="2014-11" db="EMBL/GenBank/DDBJ databases">
        <authorList>
            <person name="Amaro Gonzalez C."/>
        </authorList>
    </citation>
    <scope>NUCLEOTIDE SEQUENCE</scope>
</reference>
<accession>A0A0E9SMX6</accession>
<reference evidence="1" key="2">
    <citation type="journal article" date="2015" name="Fish Shellfish Immunol.">
        <title>Early steps in the European eel (Anguilla anguilla)-Vibrio vulnificus interaction in the gills: Role of the RtxA13 toxin.</title>
        <authorList>
            <person name="Callol A."/>
            <person name="Pajuelo D."/>
            <person name="Ebbesson L."/>
            <person name="Teles M."/>
            <person name="MacKenzie S."/>
            <person name="Amaro C."/>
        </authorList>
    </citation>
    <scope>NUCLEOTIDE SEQUENCE</scope>
</reference>
<sequence length="29" mass="3354">MFVIPVCLLLNGEFKCNFNPEFLGLRILI</sequence>
<organism evidence="1">
    <name type="scientific">Anguilla anguilla</name>
    <name type="common">European freshwater eel</name>
    <name type="synonym">Muraena anguilla</name>
    <dbReference type="NCBI Taxonomy" id="7936"/>
    <lineage>
        <taxon>Eukaryota</taxon>
        <taxon>Metazoa</taxon>
        <taxon>Chordata</taxon>
        <taxon>Craniata</taxon>
        <taxon>Vertebrata</taxon>
        <taxon>Euteleostomi</taxon>
        <taxon>Actinopterygii</taxon>
        <taxon>Neopterygii</taxon>
        <taxon>Teleostei</taxon>
        <taxon>Anguilliformes</taxon>
        <taxon>Anguillidae</taxon>
        <taxon>Anguilla</taxon>
    </lineage>
</organism>
<dbReference type="AlphaFoldDB" id="A0A0E9SMX6"/>
<protein>
    <submittedName>
        <fullName evidence="1">Uncharacterized protein</fullName>
    </submittedName>
</protein>